<dbReference type="AlphaFoldDB" id="A0AAD5XBA0"/>
<evidence type="ECO:0000313" key="2">
    <source>
        <dbReference type="Proteomes" id="UP001211907"/>
    </source>
</evidence>
<keyword evidence="2" id="KW-1185">Reference proteome</keyword>
<comment type="caution">
    <text evidence="1">The sequence shown here is derived from an EMBL/GenBank/DDBJ whole genome shotgun (WGS) entry which is preliminary data.</text>
</comment>
<dbReference type="Proteomes" id="UP001211907">
    <property type="component" value="Unassembled WGS sequence"/>
</dbReference>
<protein>
    <submittedName>
        <fullName evidence="1">Uncharacterized protein</fullName>
    </submittedName>
</protein>
<proteinExistence type="predicted"/>
<name>A0AAD5XBA0_9FUNG</name>
<organism evidence="1 2">
    <name type="scientific">Physocladia obscura</name>
    <dbReference type="NCBI Taxonomy" id="109957"/>
    <lineage>
        <taxon>Eukaryota</taxon>
        <taxon>Fungi</taxon>
        <taxon>Fungi incertae sedis</taxon>
        <taxon>Chytridiomycota</taxon>
        <taxon>Chytridiomycota incertae sedis</taxon>
        <taxon>Chytridiomycetes</taxon>
        <taxon>Chytridiales</taxon>
        <taxon>Chytriomycetaceae</taxon>
        <taxon>Physocladia</taxon>
    </lineage>
</organism>
<dbReference type="EMBL" id="JADGJH010003387">
    <property type="protein sequence ID" value="KAJ3091327.1"/>
    <property type="molecule type" value="Genomic_DNA"/>
</dbReference>
<reference evidence="1" key="1">
    <citation type="submission" date="2020-05" db="EMBL/GenBank/DDBJ databases">
        <title>Phylogenomic resolution of chytrid fungi.</title>
        <authorList>
            <person name="Stajich J.E."/>
            <person name="Amses K."/>
            <person name="Simmons R."/>
            <person name="Seto K."/>
            <person name="Myers J."/>
            <person name="Bonds A."/>
            <person name="Quandt C.A."/>
            <person name="Barry K."/>
            <person name="Liu P."/>
            <person name="Grigoriev I."/>
            <person name="Longcore J.E."/>
            <person name="James T.Y."/>
        </authorList>
    </citation>
    <scope>NUCLEOTIDE SEQUENCE</scope>
    <source>
        <strain evidence="1">JEL0513</strain>
    </source>
</reference>
<accession>A0AAD5XBA0</accession>
<gene>
    <name evidence="1" type="ORF">HK100_007200</name>
</gene>
<sequence length="209" mass="23883">MDAWIEKVVDIHFSSTTHDKRNLGPAVDKLLDSLELSRFLNNEDKNIASLYISKQKARFFYFYNDEIKTYLDLNIEQCDLSNNTIVLTKKQPGHIVSDPSEIIITPVSSNSPGNALFQVIHDVFVPILRNSRFNIKDKTRSLLSDLDASLVSEMGRSVTADMDVASVNCLADELKYWEKQAAKFQGRDRERALFFKDSIQNLNVELEYA</sequence>
<evidence type="ECO:0000313" key="1">
    <source>
        <dbReference type="EMBL" id="KAJ3091327.1"/>
    </source>
</evidence>
<feature type="non-terminal residue" evidence="1">
    <location>
        <position position="1"/>
    </location>
</feature>